<comment type="caution">
    <text evidence="1">The sequence shown here is derived from an EMBL/GenBank/DDBJ whole genome shotgun (WGS) entry which is preliminary data.</text>
</comment>
<evidence type="ECO:0000313" key="2">
    <source>
        <dbReference type="Proteomes" id="UP001630127"/>
    </source>
</evidence>
<feature type="non-terminal residue" evidence="1">
    <location>
        <position position="1"/>
    </location>
</feature>
<sequence length="66" mass="7326">VFAGLILSLNYAKIFPHSRLFFGSIVSIYGSARKEYIVDLMTDPVDVMVPLGKLDLINPGFLSSMF</sequence>
<organism evidence="1 2">
    <name type="scientific">Cinchona calisaya</name>
    <dbReference type="NCBI Taxonomy" id="153742"/>
    <lineage>
        <taxon>Eukaryota</taxon>
        <taxon>Viridiplantae</taxon>
        <taxon>Streptophyta</taxon>
        <taxon>Embryophyta</taxon>
        <taxon>Tracheophyta</taxon>
        <taxon>Spermatophyta</taxon>
        <taxon>Magnoliopsida</taxon>
        <taxon>eudicotyledons</taxon>
        <taxon>Gunneridae</taxon>
        <taxon>Pentapetalae</taxon>
        <taxon>asterids</taxon>
        <taxon>lamiids</taxon>
        <taxon>Gentianales</taxon>
        <taxon>Rubiaceae</taxon>
        <taxon>Cinchonoideae</taxon>
        <taxon>Cinchoneae</taxon>
        <taxon>Cinchona</taxon>
    </lineage>
</organism>
<reference evidence="1 2" key="1">
    <citation type="submission" date="2024-11" db="EMBL/GenBank/DDBJ databases">
        <title>A near-complete genome assembly of Cinchona calisaya.</title>
        <authorList>
            <person name="Lian D.C."/>
            <person name="Zhao X.W."/>
            <person name="Wei L."/>
        </authorList>
    </citation>
    <scope>NUCLEOTIDE SEQUENCE [LARGE SCALE GENOMIC DNA]</scope>
    <source>
        <tissue evidence="1">Nenye</tissue>
    </source>
</reference>
<dbReference type="EMBL" id="JBJUIK010000001">
    <property type="protein sequence ID" value="KAL3537468.1"/>
    <property type="molecule type" value="Genomic_DNA"/>
</dbReference>
<accession>A0ABD3B2H5</accession>
<dbReference type="AlphaFoldDB" id="A0ABD3B2H5"/>
<gene>
    <name evidence="1" type="ORF">ACH5RR_000834</name>
</gene>
<proteinExistence type="predicted"/>
<name>A0ABD3B2H5_9GENT</name>
<dbReference type="Proteomes" id="UP001630127">
    <property type="component" value="Unassembled WGS sequence"/>
</dbReference>
<protein>
    <submittedName>
        <fullName evidence="1">Uncharacterized protein</fullName>
    </submittedName>
</protein>
<evidence type="ECO:0000313" key="1">
    <source>
        <dbReference type="EMBL" id="KAL3537468.1"/>
    </source>
</evidence>
<keyword evidence="2" id="KW-1185">Reference proteome</keyword>